<reference evidence="2 3" key="1">
    <citation type="journal article" date="2010" name="Nature">
        <title>Genome sequencing and analysis of the model grass Brachypodium distachyon.</title>
        <authorList>
            <consortium name="International Brachypodium Initiative"/>
        </authorList>
    </citation>
    <scope>NUCLEOTIDE SEQUENCE [LARGE SCALE GENOMIC DNA]</scope>
    <source>
        <strain evidence="2 3">Bd21</strain>
    </source>
</reference>
<feature type="region of interest" description="Disordered" evidence="1">
    <location>
        <begin position="1"/>
        <end position="24"/>
    </location>
</feature>
<reference evidence="2" key="2">
    <citation type="submission" date="2017-06" db="EMBL/GenBank/DDBJ databases">
        <title>WGS assembly of Brachypodium distachyon.</title>
        <authorList>
            <consortium name="The International Brachypodium Initiative"/>
            <person name="Lucas S."/>
            <person name="Harmon-Smith M."/>
            <person name="Lail K."/>
            <person name="Tice H."/>
            <person name="Grimwood J."/>
            <person name="Bruce D."/>
            <person name="Barry K."/>
            <person name="Shu S."/>
            <person name="Lindquist E."/>
            <person name="Wang M."/>
            <person name="Pitluck S."/>
            <person name="Vogel J.P."/>
            <person name="Garvin D.F."/>
            <person name="Mockler T.C."/>
            <person name="Schmutz J."/>
            <person name="Rokhsar D."/>
            <person name="Bevan M.W."/>
        </authorList>
    </citation>
    <scope>NUCLEOTIDE SEQUENCE</scope>
    <source>
        <strain evidence="2">Bd21</strain>
    </source>
</reference>
<dbReference type="Proteomes" id="UP000008810">
    <property type="component" value="Chromosome 1"/>
</dbReference>
<dbReference type="InParanoid" id="A0A0Q3H172"/>
<dbReference type="EnsemblPlants" id="KQK16381">
    <property type="protein sequence ID" value="KQK16381"/>
    <property type="gene ID" value="BRADI_1g28486v3"/>
</dbReference>
<dbReference type="AlphaFoldDB" id="A0A0Q3H172"/>
<feature type="compositionally biased region" description="Basic and acidic residues" evidence="1">
    <location>
        <begin position="80"/>
        <end position="100"/>
    </location>
</feature>
<name>A0A0Q3H172_BRADI</name>
<organism evidence="2">
    <name type="scientific">Brachypodium distachyon</name>
    <name type="common">Purple false brome</name>
    <name type="synonym">Trachynia distachya</name>
    <dbReference type="NCBI Taxonomy" id="15368"/>
    <lineage>
        <taxon>Eukaryota</taxon>
        <taxon>Viridiplantae</taxon>
        <taxon>Streptophyta</taxon>
        <taxon>Embryophyta</taxon>
        <taxon>Tracheophyta</taxon>
        <taxon>Spermatophyta</taxon>
        <taxon>Magnoliopsida</taxon>
        <taxon>Liliopsida</taxon>
        <taxon>Poales</taxon>
        <taxon>Poaceae</taxon>
        <taxon>BOP clade</taxon>
        <taxon>Pooideae</taxon>
        <taxon>Stipodae</taxon>
        <taxon>Brachypodieae</taxon>
        <taxon>Brachypodium</taxon>
    </lineage>
</organism>
<dbReference type="EMBL" id="CM000880">
    <property type="protein sequence ID" value="KQK16381.1"/>
    <property type="molecule type" value="Genomic_DNA"/>
</dbReference>
<sequence>MHEPSPLRRQSGLQPSRPRCLHPPRSFLNPLGCLLAGGIGRRQPTSGGDHPTSPQTGGAHLKGGCAPSGSGSRPNAILGHDLKGASHKREPADPKGTTPKRELPVWVVFSCAKEFFPV</sequence>
<gene>
    <name evidence="2" type="ORF">BRADI_1g28486v3</name>
</gene>
<proteinExistence type="predicted"/>
<protein>
    <submittedName>
        <fullName evidence="2 3">Uncharacterized protein</fullName>
    </submittedName>
</protein>
<dbReference type="Gramene" id="KQK16381">
    <property type="protein sequence ID" value="KQK16381"/>
    <property type="gene ID" value="BRADI_1g28486v3"/>
</dbReference>
<evidence type="ECO:0000313" key="3">
    <source>
        <dbReference type="EnsemblPlants" id="KQK16381"/>
    </source>
</evidence>
<feature type="region of interest" description="Disordered" evidence="1">
    <location>
        <begin position="38"/>
        <end position="100"/>
    </location>
</feature>
<keyword evidence="4" id="KW-1185">Reference proteome</keyword>
<evidence type="ECO:0000313" key="4">
    <source>
        <dbReference type="Proteomes" id="UP000008810"/>
    </source>
</evidence>
<evidence type="ECO:0000256" key="1">
    <source>
        <dbReference type="SAM" id="MobiDB-lite"/>
    </source>
</evidence>
<reference evidence="3" key="3">
    <citation type="submission" date="2018-08" db="UniProtKB">
        <authorList>
            <consortium name="EnsemblPlants"/>
        </authorList>
    </citation>
    <scope>IDENTIFICATION</scope>
    <source>
        <strain evidence="3">cv. Bd21</strain>
    </source>
</reference>
<evidence type="ECO:0000313" key="2">
    <source>
        <dbReference type="EMBL" id="KQK16381.1"/>
    </source>
</evidence>
<accession>A0A0Q3H172</accession>